<accession>A0ABW7GUJ7</accession>
<evidence type="ECO:0000313" key="1">
    <source>
        <dbReference type="EMBL" id="MFG6465512.1"/>
    </source>
</evidence>
<sequence length="240" mass="26692">MLKVYIHGGPLRGATEQNRLAVLDVAYTQLRDIANYVAILSLKDVGAISPAFVLNYPRWSGSIFDLVARALTQSLYRRDQPFAFGAVAKRPAFADAVCAIVEKWDDRGQRGKVLGTLEIRRHKRSRTQYTAQLEEDLLGRHKATVFTYGPEVLNGADLVLRSICWTLHKCETLGPKPAPFVPALQDKDGVPHIALWDLPEPAKTGLIRHLGMPVHRQLRLPTPEPVLVPADVYIAFLEAA</sequence>
<evidence type="ECO:0000313" key="2">
    <source>
        <dbReference type="Proteomes" id="UP001606303"/>
    </source>
</evidence>
<comment type="caution">
    <text evidence="1">The sequence shown here is derived from an EMBL/GenBank/DDBJ whole genome shotgun (WGS) entry which is preliminary data.</text>
</comment>
<dbReference type="RefSeq" id="WP_394381122.1">
    <property type="nucleotide sequence ID" value="NZ_JBIGIB010000001.1"/>
</dbReference>
<reference evidence="1 2" key="1">
    <citation type="submission" date="2024-08" db="EMBL/GenBank/DDBJ databases">
        <authorList>
            <person name="Lu H."/>
        </authorList>
    </citation>
    <scope>NUCLEOTIDE SEQUENCE [LARGE SCALE GENOMIC DNA]</scope>
    <source>
        <strain evidence="1 2">BYS87W</strain>
    </source>
</reference>
<gene>
    <name evidence="1" type="ORF">ACG01O_02705</name>
</gene>
<organism evidence="1 2">
    <name type="scientific">Pelomonas baiyunensis</name>
    <dbReference type="NCBI Taxonomy" id="3299026"/>
    <lineage>
        <taxon>Bacteria</taxon>
        <taxon>Pseudomonadati</taxon>
        <taxon>Pseudomonadota</taxon>
        <taxon>Betaproteobacteria</taxon>
        <taxon>Burkholderiales</taxon>
        <taxon>Sphaerotilaceae</taxon>
        <taxon>Roseateles</taxon>
    </lineage>
</organism>
<proteinExistence type="predicted"/>
<protein>
    <submittedName>
        <fullName evidence="1">Uncharacterized protein</fullName>
    </submittedName>
</protein>
<keyword evidence="2" id="KW-1185">Reference proteome</keyword>
<name>A0ABW7GUJ7_9BURK</name>
<dbReference type="EMBL" id="JBIGIB010000001">
    <property type="protein sequence ID" value="MFG6465512.1"/>
    <property type="molecule type" value="Genomic_DNA"/>
</dbReference>
<dbReference type="Proteomes" id="UP001606303">
    <property type="component" value="Unassembled WGS sequence"/>
</dbReference>